<dbReference type="AlphaFoldDB" id="U7QAQ9"/>
<dbReference type="EMBL" id="AUZM01000120">
    <property type="protein sequence ID" value="ERT04125.1"/>
    <property type="molecule type" value="Genomic_DNA"/>
</dbReference>
<accession>U7QAQ9</accession>
<protein>
    <submittedName>
        <fullName evidence="1">Uncharacterized protein</fullName>
    </submittedName>
</protein>
<reference evidence="1 2" key="1">
    <citation type="journal article" date="2013" name="Front. Microbiol.">
        <title>Comparative genomic analyses of the cyanobacterium, Lyngbya aestuarii BL J, a powerful hydrogen producer.</title>
        <authorList>
            <person name="Kothari A."/>
            <person name="Vaughn M."/>
            <person name="Garcia-Pichel F."/>
        </authorList>
    </citation>
    <scope>NUCLEOTIDE SEQUENCE [LARGE SCALE GENOMIC DNA]</scope>
    <source>
        <strain evidence="1 2">BL J</strain>
    </source>
</reference>
<evidence type="ECO:0000313" key="1">
    <source>
        <dbReference type="EMBL" id="ERT04125.1"/>
    </source>
</evidence>
<sequence>MSPLMRLIVPDQFVALQHKFSRVSRRKVTENHFIDLS</sequence>
<evidence type="ECO:0000313" key="2">
    <source>
        <dbReference type="Proteomes" id="UP000017127"/>
    </source>
</evidence>
<keyword evidence="2" id="KW-1185">Reference proteome</keyword>
<name>U7QAQ9_9CYAN</name>
<gene>
    <name evidence="1" type="ORF">M595_5934</name>
</gene>
<comment type="caution">
    <text evidence="1">The sequence shown here is derived from an EMBL/GenBank/DDBJ whole genome shotgun (WGS) entry which is preliminary data.</text>
</comment>
<organism evidence="1 2">
    <name type="scientific">Lyngbya aestuarii BL J</name>
    <dbReference type="NCBI Taxonomy" id="1348334"/>
    <lineage>
        <taxon>Bacteria</taxon>
        <taxon>Bacillati</taxon>
        <taxon>Cyanobacteriota</taxon>
        <taxon>Cyanophyceae</taxon>
        <taxon>Oscillatoriophycideae</taxon>
        <taxon>Oscillatoriales</taxon>
        <taxon>Microcoleaceae</taxon>
        <taxon>Lyngbya</taxon>
    </lineage>
</organism>
<dbReference type="Proteomes" id="UP000017127">
    <property type="component" value="Unassembled WGS sequence"/>
</dbReference>
<proteinExistence type="predicted"/>